<accession>A0A9R1VJC7</accession>
<evidence type="ECO:0000313" key="2">
    <source>
        <dbReference type="Proteomes" id="UP000235145"/>
    </source>
</evidence>
<dbReference type="EMBL" id="NBSK02000005">
    <property type="protein sequence ID" value="KAJ0205857.1"/>
    <property type="molecule type" value="Genomic_DNA"/>
</dbReference>
<proteinExistence type="predicted"/>
<dbReference type="AlphaFoldDB" id="A0A9R1VJC7"/>
<keyword evidence="2" id="KW-1185">Reference proteome</keyword>
<protein>
    <submittedName>
        <fullName evidence="1">Uncharacterized protein</fullName>
    </submittedName>
</protein>
<gene>
    <name evidence="1" type="ORF">LSAT_V11C500286000</name>
</gene>
<organism evidence="1 2">
    <name type="scientific">Lactuca sativa</name>
    <name type="common">Garden lettuce</name>
    <dbReference type="NCBI Taxonomy" id="4236"/>
    <lineage>
        <taxon>Eukaryota</taxon>
        <taxon>Viridiplantae</taxon>
        <taxon>Streptophyta</taxon>
        <taxon>Embryophyta</taxon>
        <taxon>Tracheophyta</taxon>
        <taxon>Spermatophyta</taxon>
        <taxon>Magnoliopsida</taxon>
        <taxon>eudicotyledons</taxon>
        <taxon>Gunneridae</taxon>
        <taxon>Pentapetalae</taxon>
        <taxon>asterids</taxon>
        <taxon>campanulids</taxon>
        <taxon>Asterales</taxon>
        <taxon>Asteraceae</taxon>
        <taxon>Cichorioideae</taxon>
        <taxon>Cichorieae</taxon>
        <taxon>Lactucinae</taxon>
        <taxon>Lactuca</taxon>
    </lineage>
</organism>
<reference evidence="1 2" key="1">
    <citation type="journal article" date="2017" name="Nat. Commun.">
        <title>Genome assembly with in vitro proximity ligation data and whole-genome triplication in lettuce.</title>
        <authorList>
            <person name="Reyes-Chin-Wo S."/>
            <person name="Wang Z."/>
            <person name="Yang X."/>
            <person name="Kozik A."/>
            <person name="Arikit S."/>
            <person name="Song C."/>
            <person name="Xia L."/>
            <person name="Froenicke L."/>
            <person name="Lavelle D.O."/>
            <person name="Truco M.J."/>
            <person name="Xia R."/>
            <person name="Zhu S."/>
            <person name="Xu C."/>
            <person name="Xu H."/>
            <person name="Xu X."/>
            <person name="Cox K."/>
            <person name="Korf I."/>
            <person name="Meyers B.C."/>
            <person name="Michelmore R.W."/>
        </authorList>
    </citation>
    <scope>NUCLEOTIDE SEQUENCE [LARGE SCALE GENOMIC DNA]</scope>
    <source>
        <strain evidence="2">cv. Salinas</strain>
        <tissue evidence="1">Seedlings</tissue>
    </source>
</reference>
<comment type="caution">
    <text evidence="1">The sequence shown here is derived from an EMBL/GenBank/DDBJ whole genome shotgun (WGS) entry which is preliminary data.</text>
</comment>
<evidence type="ECO:0000313" key="1">
    <source>
        <dbReference type="EMBL" id="KAJ0205857.1"/>
    </source>
</evidence>
<name>A0A9R1VJC7_LACSA</name>
<sequence>MGRYNIMTSKNADSSNALSRDVQKLPITMLIDFFRATMEQWWCQRRDVGAKTKKDITEYVEKVIDIRINKSFGFQVYQIDQSRYEVTRKMKMYSQHGISLLHKFLGMHCSNVIVVFKELRYQHCSTWVSSYFTMETYRSTCIELVFTVPVLTEYKESDEVMAVLPLLMDKLSHLRPTA</sequence>
<dbReference type="Proteomes" id="UP000235145">
    <property type="component" value="Unassembled WGS sequence"/>
</dbReference>